<evidence type="ECO:0000259" key="1">
    <source>
        <dbReference type="Pfam" id="PF20408"/>
    </source>
</evidence>
<accession>A0ABM8ZW74</accession>
<feature type="domain" description="KANL3/Tex30 alpha/beta hydrolase-like" evidence="1">
    <location>
        <begin position="29"/>
        <end position="228"/>
    </location>
</feature>
<dbReference type="InterPro" id="IPR046879">
    <property type="entry name" value="KANL3/Tex30_Abhydrolase"/>
</dbReference>
<organism evidence="2 3">
    <name type="scientific">Vibrio stylophorae</name>
    <dbReference type="NCBI Taxonomy" id="659351"/>
    <lineage>
        <taxon>Bacteria</taxon>
        <taxon>Pseudomonadati</taxon>
        <taxon>Pseudomonadota</taxon>
        <taxon>Gammaproteobacteria</taxon>
        <taxon>Vibrionales</taxon>
        <taxon>Vibrionaceae</taxon>
        <taxon>Vibrio</taxon>
    </lineage>
</organism>
<dbReference type="Proteomes" id="UP000838672">
    <property type="component" value="Unassembled WGS sequence"/>
</dbReference>
<dbReference type="Gene3D" id="3.40.50.1820">
    <property type="entry name" value="alpha/beta hydrolase"/>
    <property type="match status" value="1"/>
</dbReference>
<proteinExistence type="predicted"/>
<dbReference type="InterPro" id="IPR026555">
    <property type="entry name" value="NSL3/Tex30"/>
</dbReference>
<dbReference type="PANTHER" id="PTHR13136:SF11">
    <property type="entry name" value="TESTIS-EXPRESSED PROTEIN 30"/>
    <property type="match status" value="1"/>
</dbReference>
<gene>
    <name evidence="2" type="ORF">VST7929_02173</name>
</gene>
<evidence type="ECO:0000313" key="3">
    <source>
        <dbReference type="Proteomes" id="UP000838672"/>
    </source>
</evidence>
<dbReference type="PANTHER" id="PTHR13136">
    <property type="entry name" value="TESTIS DEVELOPMENT PROTEIN PRTD"/>
    <property type="match status" value="1"/>
</dbReference>
<protein>
    <recommendedName>
        <fullName evidence="1">KANL3/Tex30 alpha/beta hydrolase-like domain-containing protein</fullName>
    </recommendedName>
</protein>
<dbReference type="Pfam" id="PF20408">
    <property type="entry name" value="Abhydrolase_11"/>
    <property type="match status" value="1"/>
</dbReference>
<evidence type="ECO:0000313" key="2">
    <source>
        <dbReference type="EMBL" id="CAH0534258.1"/>
    </source>
</evidence>
<dbReference type="InterPro" id="IPR029058">
    <property type="entry name" value="AB_hydrolase_fold"/>
</dbReference>
<comment type="caution">
    <text evidence="2">The sequence shown here is derived from an EMBL/GenBank/DDBJ whole genome shotgun (WGS) entry which is preliminary data.</text>
</comment>
<dbReference type="SUPFAM" id="SSF53474">
    <property type="entry name" value="alpha/beta-Hydrolases"/>
    <property type="match status" value="1"/>
</dbReference>
<name>A0ABM8ZW74_9VIBR</name>
<sequence>MVMGIVMSECIDLQAELRIDEAQGKANGLFIFAHGAGAGMDHEFMQSVAQGLAELGVTVVRFNFPYMAEQQILGKKRPPNRAPVLLAHFAKVVAYCANRWSLPLYIGGKSMGGRMASLLMSDAENALSAELKAKIQGVVCLGFPFHPVGKPDRFKGEHLALAKCSTLILQGERDSFGNRSDCADYPLSPAVQLHWIGDGDHSFKPRKSSGRSHAQNIDEAVQVGAGFITKSYP</sequence>
<reference evidence="2" key="1">
    <citation type="submission" date="2021-11" db="EMBL/GenBank/DDBJ databases">
        <authorList>
            <person name="Rodrigo-Torres L."/>
            <person name="Arahal R. D."/>
            <person name="Lucena T."/>
        </authorList>
    </citation>
    <scope>NUCLEOTIDE SEQUENCE</scope>
    <source>
        <strain evidence="2">CECT 7929</strain>
    </source>
</reference>
<keyword evidence="3" id="KW-1185">Reference proteome</keyword>
<dbReference type="EMBL" id="CAKLDI010000001">
    <property type="protein sequence ID" value="CAH0534258.1"/>
    <property type="molecule type" value="Genomic_DNA"/>
</dbReference>